<dbReference type="InterPro" id="IPR028973">
    <property type="entry name" value="PhnB-like"/>
</dbReference>
<organism evidence="2 3">
    <name type="scientific">Thermobacillus xylanilyticus</name>
    <dbReference type="NCBI Taxonomy" id="76633"/>
    <lineage>
        <taxon>Bacteria</taxon>
        <taxon>Bacillati</taxon>
        <taxon>Bacillota</taxon>
        <taxon>Bacilli</taxon>
        <taxon>Bacillales</taxon>
        <taxon>Paenibacillaceae</taxon>
        <taxon>Thermobacillus</taxon>
    </lineage>
</organism>
<keyword evidence="2" id="KW-0560">Oxidoreductase</keyword>
<keyword evidence="3" id="KW-1185">Reference proteome</keyword>
<dbReference type="RefSeq" id="WP_213484928.1">
    <property type="nucleotide sequence ID" value="NZ_CAJRAY010000064.1"/>
</dbReference>
<dbReference type="SUPFAM" id="SSF54593">
    <property type="entry name" value="Glyoxalase/Bleomycin resistance protein/Dihydroxybiphenyl dioxygenase"/>
    <property type="match status" value="1"/>
</dbReference>
<gene>
    <name evidence="2" type="primary">txxe 1775-phnB7</name>
    <name evidence="2" type="ORF">TXXE_12845</name>
</gene>
<dbReference type="Pfam" id="PF06983">
    <property type="entry name" value="3-dmu-9_3-mt"/>
    <property type="match status" value="1"/>
</dbReference>
<keyword evidence="2" id="KW-0223">Dioxygenase</keyword>
<dbReference type="PANTHER" id="PTHR33990">
    <property type="entry name" value="PROTEIN YJDN-RELATED"/>
    <property type="match status" value="1"/>
</dbReference>
<dbReference type="CDD" id="cd06588">
    <property type="entry name" value="PhnB_like"/>
    <property type="match status" value="1"/>
</dbReference>
<protein>
    <submittedName>
        <fullName evidence="2">Glyoxalase, type I extradiol dioxygenases Protein PhnB</fullName>
    </submittedName>
</protein>
<dbReference type="PANTHER" id="PTHR33990:SF1">
    <property type="entry name" value="PROTEIN YJDN"/>
    <property type="match status" value="1"/>
</dbReference>
<evidence type="ECO:0000313" key="2">
    <source>
        <dbReference type="EMBL" id="CAG5089279.1"/>
    </source>
</evidence>
<dbReference type="Gene3D" id="3.10.180.10">
    <property type="entry name" value="2,3-Dihydroxybiphenyl 1,2-Dioxygenase, domain 1"/>
    <property type="match status" value="1"/>
</dbReference>
<comment type="caution">
    <text evidence="2">The sequence shown here is derived from an EMBL/GenBank/DDBJ whole genome shotgun (WGS) entry which is preliminary data.</text>
</comment>
<sequence>MALYPYLFFNGNAREAALFYAQVFGAPEPQILTYGSVHADEIPAEAKDLVMHTYIEIGGSKLMISDDYPGSPYQQGNNFTLAYVSSDEAAIQSAFEKLKDGGTVELELQEMPWSKAYGIVTDKFNIKWQFSHEA</sequence>
<evidence type="ECO:0000313" key="3">
    <source>
        <dbReference type="Proteomes" id="UP000681526"/>
    </source>
</evidence>
<dbReference type="EMBL" id="CAJRAY010000064">
    <property type="protein sequence ID" value="CAG5089279.1"/>
    <property type="molecule type" value="Genomic_DNA"/>
</dbReference>
<accession>A0ABM8V5Y7</accession>
<dbReference type="GO" id="GO:0051213">
    <property type="term" value="F:dioxygenase activity"/>
    <property type="evidence" value="ECO:0007669"/>
    <property type="project" value="UniProtKB-KW"/>
</dbReference>
<name>A0ABM8V5Y7_THEXY</name>
<reference evidence="2 3" key="1">
    <citation type="submission" date="2021-04" db="EMBL/GenBank/DDBJ databases">
        <authorList>
            <person name="Rakotoarivonina H."/>
        </authorList>
    </citation>
    <scope>NUCLEOTIDE SEQUENCE [LARGE SCALE GENOMIC DNA]</scope>
    <source>
        <strain evidence="2 3">XE</strain>
    </source>
</reference>
<dbReference type="InterPro" id="IPR029068">
    <property type="entry name" value="Glyas_Bleomycin-R_OHBP_Dase"/>
</dbReference>
<evidence type="ECO:0000259" key="1">
    <source>
        <dbReference type="Pfam" id="PF06983"/>
    </source>
</evidence>
<proteinExistence type="predicted"/>
<dbReference type="Proteomes" id="UP000681526">
    <property type="component" value="Unassembled WGS sequence"/>
</dbReference>
<feature type="domain" description="PhnB-like" evidence="1">
    <location>
        <begin position="4"/>
        <end position="130"/>
    </location>
</feature>